<dbReference type="Proteomes" id="UP000315736">
    <property type="component" value="Unassembled WGS sequence"/>
</dbReference>
<evidence type="ECO:0000313" key="2">
    <source>
        <dbReference type="Proteomes" id="UP000315736"/>
    </source>
</evidence>
<dbReference type="AlphaFoldDB" id="A0A554WB70"/>
<keyword evidence="2" id="KW-1185">Reference proteome</keyword>
<dbReference type="EMBL" id="VJNB01000002">
    <property type="protein sequence ID" value="TSE20823.1"/>
    <property type="molecule type" value="Genomic_DNA"/>
</dbReference>
<evidence type="ECO:0000313" key="1">
    <source>
        <dbReference type="EMBL" id="TSE20823.1"/>
    </source>
</evidence>
<sequence>MRDAASLVEAIARYGRGELRVASVRLEKPDRPPIARLRFTLPVEGDLAAARPGRPAGE</sequence>
<gene>
    <name evidence="1" type="ORF">Talka_00486</name>
</gene>
<proteinExistence type="predicted"/>
<protein>
    <submittedName>
        <fullName evidence="1">Uncharacterized protein</fullName>
    </submittedName>
</protein>
<accession>A0A554WB70</accession>
<reference evidence="1 2" key="1">
    <citation type="submission" date="2019-07" db="EMBL/GenBank/DDBJ databases">
        <title>Tepidimonas alkaliphilus YIM 72238 draft genome.</title>
        <authorList>
            <person name="Da Costa M.S."/>
            <person name="Froufe H.J.C."/>
            <person name="Egas C."/>
            <person name="Albuquerque L."/>
        </authorList>
    </citation>
    <scope>NUCLEOTIDE SEQUENCE [LARGE SCALE GENOMIC DNA]</scope>
    <source>
        <strain evidence="1 2">YIM 72238</strain>
    </source>
</reference>
<name>A0A554WB70_9BURK</name>
<organism evidence="1 2">
    <name type="scientific">Tepidimonas alkaliphilus</name>
    <dbReference type="NCBI Taxonomy" id="2588942"/>
    <lineage>
        <taxon>Bacteria</taxon>
        <taxon>Pseudomonadati</taxon>
        <taxon>Pseudomonadota</taxon>
        <taxon>Betaproteobacteria</taxon>
        <taxon>Burkholderiales</taxon>
        <taxon>Tepidimonas</taxon>
    </lineage>
</organism>
<comment type="caution">
    <text evidence="1">The sequence shown here is derived from an EMBL/GenBank/DDBJ whole genome shotgun (WGS) entry which is preliminary data.</text>
</comment>